<evidence type="ECO:0000256" key="3">
    <source>
        <dbReference type="ARBA" id="ARBA00022801"/>
    </source>
</evidence>
<dbReference type="STRING" id="1123265.GCA_000686625_00502"/>
<dbReference type="AlphaFoldDB" id="A0A4U9W7G8"/>
<dbReference type="GeneID" id="78465711"/>
<dbReference type="Gene3D" id="2.115.10.20">
    <property type="entry name" value="Glycosyl hydrolase domain, family 43"/>
    <property type="match status" value="1"/>
</dbReference>
<evidence type="ECO:0000256" key="4">
    <source>
        <dbReference type="ARBA" id="ARBA00023295"/>
    </source>
</evidence>
<evidence type="ECO:0000313" key="10">
    <source>
        <dbReference type="Proteomes" id="UP000308196"/>
    </source>
</evidence>
<feature type="active site" description="Proton donor" evidence="5">
    <location>
        <position position="227"/>
    </location>
</feature>
<comment type="similarity">
    <text evidence="2 7">Belongs to the glycosyl hydrolase 43 family.</text>
</comment>
<dbReference type="PANTHER" id="PTHR43301">
    <property type="entry name" value="ARABINAN ENDO-1,5-ALPHA-L-ARABINOSIDASE"/>
    <property type="match status" value="1"/>
</dbReference>
<comment type="pathway">
    <text evidence="1">Glycan metabolism; L-arabinan degradation.</text>
</comment>
<keyword evidence="3 7" id="KW-0378">Hydrolase</keyword>
<sequence length="369" mass="40798">MLRLITKYCIGAVVLPSLLNSCGSSAGSVAQTVRTGNLSVQKKMYSNPVFEPILADPSVVRSPEDKLFYAYGTADNWGDGRGQRLVSILQSNDLVHWNWIGTAFSAKPSWKAAGGIWAPDVVVLNGKYIMYYAYSTWGDPNPGIGVAIAENPQGPFVDQGKLFDSKEIDVPNSIDPYFFRENGRNYLFWGSFSDAPTQGTYGIELDDNGTAIPDLSKKFKVAAGDFEAVVIHKRNGYYYFIGSKGSCCEGEKSTYHILVGRSKHLRGPYLDREGRDLTKRGSGTLLLRGNDRFVGTGHSSRIIRDDRGKDWILYHAMDPKRPRVPTGGNRRMLLLDQVNWQQGWPVIEGATSSVTEQQAPIFIPAPKSS</sequence>
<evidence type="ECO:0000256" key="5">
    <source>
        <dbReference type="PIRSR" id="PIRSR606710-1"/>
    </source>
</evidence>
<dbReference type="EC" id="3.2.1.99" evidence="9"/>
<feature type="chain" id="PRO_5020226915" evidence="8">
    <location>
        <begin position="27"/>
        <end position="369"/>
    </location>
</feature>
<dbReference type="Proteomes" id="UP000308196">
    <property type="component" value="Chromosome"/>
</dbReference>
<name>A0A4U9W7G8_9SPHI</name>
<keyword evidence="4 7" id="KW-0326">Glycosidase</keyword>
<dbReference type="GO" id="GO:0005975">
    <property type="term" value="P:carbohydrate metabolic process"/>
    <property type="evidence" value="ECO:0007669"/>
    <property type="project" value="InterPro"/>
</dbReference>
<feature type="active site" description="Proton acceptor" evidence="5">
    <location>
        <position position="56"/>
    </location>
</feature>
<dbReference type="InterPro" id="IPR006710">
    <property type="entry name" value="Glyco_hydro_43"/>
</dbReference>
<protein>
    <submittedName>
        <fullName evidence="9">Arabinan endo-1,5-alpha-L-arabinosidase</fullName>
        <ecNumber evidence="9">3.2.1.99</ecNumber>
    </submittedName>
</protein>
<reference evidence="9 10" key="1">
    <citation type="submission" date="2019-05" db="EMBL/GenBank/DDBJ databases">
        <authorList>
            <consortium name="Pathogen Informatics"/>
        </authorList>
    </citation>
    <scope>NUCLEOTIDE SEQUENCE [LARGE SCALE GENOMIC DNA]</scope>
    <source>
        <strain evidence="9 10">NCTC11429</strain>
    </source>
</reference>
<proteinExistence type="inferred from homology"/>
<evidence type="ECO:0000256" key="1">
    <source>
        <dbReference type="ARBA" id="ARBA00004834"/>
    </source>
</evidence>
<accession>A0A4U9W7G8</accession>
<dbReference type="GO" id="GO:0046558">
    <property type="term" value="F:arabinan endo-1,5-alpha-L-arabinosidase activity"/>
    <property type="evidence" value="ECO:0007669"/>
    <property type="project" value="UniProtKB-EC"/>
</dbReference>
<evidence type="ECO:0000256" key="2">
    <source>
        <dbReference type="ARBA" id="ARBA00009865"/>
    </source>
</evidence>
<evidence type="ECO:0000256" key="8">
    <source>
        <dbReference type="SAM" id="SignalP"/>
    </source>
</evidence>
<gene>
    <name evidence="9" type="primary">abnA_3</name>
    <name evidence="9" type="ORF">NCTC11429_05165</name>
</gene>
<dbReference type="PANTHER" id="PTHR43301:SF3">
    <property type="entry name" value="ARABINAN ENDO-1,5-ALPHA-L-ARABINOSIDASE A-RELATED"/>
    <property type="match status" value="1"/>
</dbReference>
<keyword evidence="8" id="KW-0732">Signal</keyword>
<dbReference type="CDD" id="cd18616">
    <property type="entry name" value="GH43_ABN-like"/>
    <property type="match status" value="1"/>
</dbReference>
<feature type="signal peptide" evidence="8">
    <location>
        <begin position="1"/>
        <end position="26"/>
    </location>
</feature>
<evidence type="ECO:0000256" key="7">
    <source>
        <dbReference type="RuleBase" id="RU361187"/>
    </source>
</evidence>
<feature type="site" description="Important for catalytic activity, responsible for pKa modulation of the active site Glu and correct orientation of both the proton donor and substrate" evidence="6">
    <location>
        <position position="175"/>
    </location>
</feature>
<dbReference type="RefSeq" id="WP_028068611.1">
    <property type="nucleotide sequence ID" value="NZ_CP158797.1"/>
</dbReference>
<evidence type="ECO:0000313" key="9">
    <source>
        <dbReference type="EMBL" id="VTR54791.1"/>
    </source>
</evidence>
<evidence type="ECO:0000256" key="6">
    <source>
        <dbReference type="PIRSR" id="PIRSR606710-2"/>
    </source>
</evidence>
<dbReference type="KEGG" id="stha:NCTC11429_05165"/>
<dbReference type="Pfam" id="PF04616">
    <property type="entry name" value="Glyco_hydro_43"/>
    <property type="match status" value="1"/>
</dbReference>
<organism evidence="9 10">
    <name type="scientific">Sphingobacterium thalpophilum</name>
    <dbReference type="NCBI Taxonomy" id="259"/>
    <lineage>
        <taxon>Bacteria</taxon>
        <taxon>Pseudomonadati</taxon>
        <taxon>Bacteroidota</taxon>
        <taxon>Sphingobacteriia</taxon>
        <taxon>Sphingobacteriales</taxon>
        <taxon>Sphingobacteriaceae</taxon>
        <taxon>Sphingobacterium</taxon>
    </lineage>
</organism>
<dbReference type="InterPro" id="IPR050727">
    <property type="entry name" value="GH43_arabinanases"/>
</dbReference>
<dbReference type="EMBL" id="LR590484">
    <property type="protein sequence ID" value="VTR54791.1"/>
    <property type="molecule type" value="Genomic_DNA"/>
</dbReference>
<dbReference type="SUPFAM" id="SSF75005">
    <property type="entry name" value="Arabinanase/levansucrase/invertase"/>
    <property type="match status" value="1"/>
</dbReference>
<dbReference type="InterPro" id="IPR023296">
    <property type="entry name" value="Glyco_hydro_beta-prop_sf"/>
</dbReference>